<proteinExistence type="predicted"/>
<dbReference type="RefSeq" id="WP_349637543.1">
    <property type="nucleotide sequence ID" value="NZ_CP090958.1"/>
</dbReference>
<dbReference type="EMBL" id="CP090958">
    <property type="protein sequence ID" value="WGW10760.1"/>
    <property type="molecule type" value="Genomic_DNA"/>
</dbReference>
<keyword evidence="2" id="KW-1185">Reference proteome</keyword>
<reference evidence="1 2" key="1">
    <citation type="submission" date="2023-05" db="EMBL/GenBank/DDBJ databases">
        <title>Lithophilousrod everest ZFBP1038 complete genpme.</title>
        <authorList>
            <person name="Tian M."/>
        </authorList>
    </citation>
    <scope>NUCLEOTIDE SEQUENCE [LARGE SCALE GENOMIC DNA]</scope>
    <source>
        <strain evidence="1 2">ZFBP1038</strain>
    </source>
</reference>
<dbReference type="PANTHER" id="PTHR10668:SF105">
    <property type="entry name" value="DEHYDROGENASE-RELATED"/>
    <property type="match status" value="1"/>
</dbReference>
<dbReference type="PANTHER" id="PTHR10668">
    <property type="entry name" value="PHYTOENE DEHYDROGENASE"/>
    <property type="match status" value="1"/>
</dbReference>
<dbReference type="Proteomes" id="UP001209083">
    <property type="component" value="Chromosome"/>
</dbReference>
<accession>A0ABY8QRI6</accession>
<evidence type="ECO:0000313" key="2">
    <source>
        <dbReference type="Proteomes" id="UP001209083"/>
    </source>
</evidence>
<organism evidence="1 2">
    <name type="scientific">Saxibacter everestensis</name>
    <dbReference type="NCBI Taxonomy" id="2909229"/>
    <lineage>
        <taxon>Bacteria</taxon>
        <taxon>Bacillati</taxon>
        <taxon>Actinomycetota</taxon>
        <taxon>Actinomycetes</taxon>
        <taxon>Micrococcales</taxon>
        <taxon>Brevibacteriaceae</taxon>
        <taxon>Saxibacter</taxon>
    </lineage>
</organism>
<dbReference type="SUPFAM" id="SSF51905">
    <property type="entry name" value="FAD/NAD(P)-binding domain"/>
    <property type="match status" value="1"/>
</dbReference>
<dbReference type="Pfam" id="PF13450">
    <property type="entry name" value="NAD_binding_8"/>
    <property type="match status" value="1"/>
</dbReference>
<name>A0ABY8QRI6_9MICO</name>
<dbReference type="Gene3D" id="3.50.50.60">
    <property type="entry name" value="FAD/NAD(P)-binding domain"/>
    <property type="match status" value="2"/>
</dbReference>
<dbReference type="Gene3D" id="3.90.660.50">
    <property type="match status" value="1"/>
</dbReference>
<evidence type="ECO:0000313" key="1">
    <source>
        <dbReference type="EMBL" id="WGW10760.1"/>
    </source>
</evidence>
<dbReference type="InterPro" id="IPR036188">
    <property type="entry name" value="FAD/NAD-bd_sf"/>
</dbReference>
<gene>
    <name evidence="1" type="ORF">LWF01_11550</name>
</gene>
<protein>
    <submittedName>
        <fullName evidence="1">NAD(P)/FAD-dependent oxidoreductase</fullName>
    </submittedName>
</protein>
<sequence length="483" mass="51888">MSFDAIVVGAGPNGLAAAVTLARAGLAVQLIEGSDQLGGGARTEELTLSGYRHDVCSAVHPQALASPFFQAFGLRERIELVIPEMSYANPFDNRPAGIAYHSLDRTVEGLGVDGRAWRNLLGPLLAESRAVSRFTMSQLLQVPRNPITTMRFGLRALEQGTAAWNLRFKDTVAPALLTGVSTHVMGPLPSLAPSGGGLMLAMQAHDRGWPIPVGGSQSIIDAMAEDFRAHGGQIVTGQMVETLDQLDKATAVLLDLTPQALLRIAGDRLPTGYRNALRRFRYGNAACKVDFALSGPVPWSDERVREAGTIHLGNTRDEMAFTEAEVKAGRHPERPYVLASQPSTFDSTRAPAGKHTLWSYTHVPRGSTVDMGDAVERQIERFAPGFRDLVLARSVRTAADLEAHNPNYIGGDFSAGAPDIWQMIKRPVVSPTPWATPMPDVFLASQSTPPGPAVHGLSGLYAAQLALSRRFGITKLPDLSPGR</sequence>